<dbReference type="KEGG" id="psez:HME7025_00416"/>
<name>A0A2S2DSM0_9BACT</name>
<comment type="similarity">
    <text evidence="1">Belongs to the thioesterase PaaI family.</text>
</comment>
<dbReference type="RefSeq" id="WP_109322051.1">
    <property type="nucleotide sequence ID" value="NZ_CP029346.1"/>
</dbReference>
<keyword evidence="2" id="KW-0378">Hydrolase</keyword>
<dbReference type="OrthoDB" id="32575at2"/>
<protein>
    <submittedName>
        <fullName evidence="3">Uncharacterized protein</fullName>
    </submittedName>
</protein>
<dbReference type="PANTHER" id="PTHR21660">
    <property type="entry name" value="THIOESTERASE SUPERFAMILY MEMBER-RELATED"/>
    <property type="match status" value="1"/>
</dbReference>
<dbReference type="Proteomes" id="UP000245468">
    <property type="component" value="Chromosome"/>
</dbReference>
<keyword evidence="4" id="KW-1185">Reference proteome</keyword>
<evidence type="ECO:0000313" key="3">
    <source>
        <dbReference type="EMBL" id="AWL08289.1"/>
    </source>
</evidence>
<dbReference type="InterPro" id="IPR029069">
    <property type="entry name" value="HotDog_dom_sf"/>
</dbReference>
<dbReference type="InterPro" id="IPR039298">
    <property type="entry name" value="ACOT13"/>
</dbReference>
<gene>
    <name evidence="3" type="ORF">HME7025_00416</name>
</gene>
<accession>A0A2S2DSM0</accession>
<dbReference type="GO" id="GO:0047617">
    <property type="term" value="F:fatty acyl-CoA hydrolase activity"/>
    <property type="evidence" value="ECO:0007669"/>
    <property type="project" value="InterPro"/>
</dbReference>
<dbReference type="NCBIfam" id="TIGR00369">
    <property type="entry name" value="unchar_dom_1"/>
    <property type="match status" value="1"/>
</dbReference>
<organism evidence="3 4">
    <name type="scientific">Aquirufa nivalisilvae</name>
    <dbReference type="NCBI Taxonomy" id="2516557"/>
    <lineage>
        <taxon>Bacteria</taxon>
        <taxon>Pseudomonadati</taxon>
        <taxon>Bacteroidota</taxon>
        <taxon>Cytophagia</taxon>
        <taxon>Cytophagales</taxon>
        <taxon>Flectobacillaceae</taxon>
        <taxon>Aquirufa</taxon>
    </lineage>
</organism>
<proteinExistence type="inferred from homology"/>
<dbReference type="PANTHER" id="PTHR21660:SF1">
    <property type="entry name" value="ACYL-COENZYME A THIOESTERASE 13"/>
    <property type="match status" value="1"/>
</dbReference>
<dbReference type="InterPro" id="IPR003736">
    <property type="entry name" value="PAAI_dom"/>
</dbReference>
<dbReference type="InterPro" id="IPR006683">
    <property type="entry name" value="Thioestr_dom"/>
</dbReference>
<dbReference type="EMBL" id="CP029346">
    <property type="protein sequence ID" value="AWL08289.1"/>
    <property type="molecule type" value="Genomic_DNA"/>
</dbReference>
<dbReference type="AlphaFoldDB" id="A0A2S2DSM0"/>
<dbReference type="Gene3D" id="3.10.129.10">
    <property type="entry name" value="Hotdog Thioesterase"/>
    <property type="match status" value="1"/>
</dbReference>
<evidence type="ECO:0000256" key="2">
    <source>
        <dbReference type="ARBA" id="ARBA00022801"/>
    </source>
</evidence>
<reference evidence="4" key="1">
    <citation type="submission" date="2018-05" db="EMBL/GenBank/DDBJ databases">
        <title>Pseudarcicella sp. HME7025 Genome sequencing and assembly.</title>
        <authorList>
            <person name="Kim H."/>
            <person name="Kang H."/>
            <person name="Joh K."/>
        </authorList>
    </citation>
    <scope>NUCLEOTIDE SEQUENCE [LARGE SCALE GENOMIC DNA]</scope>
    <source>
        <strain evidence="4">HME7025</strain>
    </source>
</reference>
<sequence length="149" mass="16174">MKANDKAIAFLSQYIGKKMAHENPNPITRYLDGILKSVSAGSMTAEFEVREDQCNHAGVLHGGVISMLLDEMMGTTLITCDIEHLYVTINLSIDFLYGAKAGEKITVVSEVFRVGKKVANVEAKMYNADGKLLAKGSSNLAATSIPFKM</sequence>
<dbReference type="CDD" id="cd03443">
    <property type="entry name" value="PaaI_thioesterase"/>
    <property type="match status" value="1"/>
</dbReference>
<evidence type="ECO:0000256" key="1">
    <source>
        <dbReference type="ARBA" id="ARBA00008324"/>
    </source>
</evidence>
<evidence type="ECO:0000313" key="4">
    <source>
        <dbReference type="Proteomes" id="UP000245468"/>
    </source>
</evidence>
<dbReference type="Pfam" id="PF03061">
    <property type="entry name" value="4HBT"/>
    <property type="match status" value="1"/>
</dbReference>
<dbReference type="SUPFAM" id="SSF54637">
    <property type="entry name" value="Thioesterase/thiol ester dehydrase-isomerase"/>
    <property type="match status" value="1"/>
</dbReference>